<dbReference type="EMBL" id="QGKW02001660">
    <property type="protein sequence ID" value="KAF2582378.1"/>
    <property type="molecule type" value="Genomic_DNA"/>
</dbReference>
<proteinExistence type="predicted"/>
<dbReference type="AlphaFoldDB" id="A0A8S9JKN5"/>
<organism evidence="1 2">
    <name type="scientific">Brassica cretica</name>
    <name type="common">Mustard</name>
    <dbReference type="NCBI Taxonomy" id="69181"/>
    <lineage>
        <taxon>Eukaryota</taxon>
        <taxon>Viridiplantae</taxon>
        <taxon>Streptophyta</taxon>
        <taxon>Embryophyta</taxon>
        <taxon>Tracheophyta</taxon>
        <taxon>Spermatophyta</taxon>
        <taxon>Magnoliopsida</taxon>
        <taxon>eudicotyledons</taxon>
        <taxon>Gunneridae</taxon>
        <taxon>Pentapetalae</taxon>
        <taxon>rosids</taxon>
        <taxon>malvids</taxon>
        <taxon>Brassicales</taxon>
        <taxon>Brassicaceae</taxon>
        <taxon>Brassiceae</taxon>
        <taxon>Brassica</taxon>
    </lineage>
</organism>
<sequence>MFTPLSKCPPSFSATLIGSVNSMSFKAPIIIASPGGLLGTESGRFSCLRSELHPQTEARYSPCVNAYHVGDFYESPRYVISSGNPRSEEAIDYALTTTTKTERFEGRVTDAEMPV</sequence>
<evidence type="ECO:0000313" key="2">
    <source>
        <dbReference type="Proteomes" id="UP000712281"/>
    </source>
</evidence>
<reference evidence="1" key="1">
    <citation type="submission" date="2019-12" db="EMBL/GenBank/DDBJ databases">
        <title>Genome sequencing and annotation of Brassica cretica.</title>
        <authorList>
            <person name="Studholme D.J."/>
            <person name="Sarris P.F."/>
        </authorList>
    </citation>
    <scope>NUCLEOTIDE SEQUENCE</scope>
    <source>
        <strain evidence="1">PFS-001/15</strain>
        <tissue evidence="1">Leaf</tissue>
    </source>
</reference>
<gene>
    <name evidence="1" type="ORF">F2Q68_00006426</name>
</gene>
<name>A0A8S9JKN5_BRACR</name>
<evidence type="ECO:0000313" key="1">
    <source>
        <dbReference type="EMBL" id="KAF2582378.1"/>
    </source>
</evidence>
<protein>
    <submittedName>
        <fullName evidence="1">Uncharacterized protein</fullName>
    </submittedName>
</protein>
<dbReference type="Proteomes" id="UP000712281">
    <property type="component" value="Unassembled WGS sequence"/>
</dbReference>
<comment type="caution">
    <text evidence="1">The sequence shown here is derived from an EMBL/GenBank/DDBJ whole genome shotgun (WGS) entry which is preliminary data.</text>
</comment>
<accession>A0A8S9JKN5</accession>